<gene>
    <name evidence="2" type="ORF">NMU03_05440</name>
</gene>
<evidence type="ECO:0000256" key="1">
    <source>
        <dbReference type="SAM" id="Phobius"/>
    </source>
</evidence>
<feature type="transmembrane region" description="Helical" evidence="1">
    <location>
        <begin position="17"/>
        <end position="43"/>
    </location>
</feature>
<keyword evidence="1" id="KW-1133">Transmembrane helix</keyword>
<keyword evidence="1" id="KW-0812">Transmembrane</keyword>
<name>A0ABY5I4I9_9FIRM</name>
<feature type="transmembrane region" description="Helical" evidence="1">
    <location>
        <begin position="124"/>
        <end position="141"/>
    </location>
</feature>
<accession>A0ABY5I4I9</accession>
<reference evidence="2" key="1">
    <citation type="submission" date="2022-07" db="EMBL/GenBank/DDBJ databases">
        <title>Faecal culturing of patients with breast cancer.</title>
        <authorList>
            <person name="Teng N.M.Y."/>
            <person name="Kiu R."/>
            <person name="Evans R."/>
            <person name="Baker D.J."/>
            <person name="Zenner C."/>
            <person name="Robinson S.D."/>
            <person name="Hall L.J."/>
        </authorList>
    </citation>
    <scope>NUCLEOTIDE SEQUENCE</scope>
    <source>
        <strain evidence="2">LH1062</strain>
    </source>
</reference>
<dbReference type="RefSeq" id="WP_290141660.1">
    <property type="nucleotide sequence ID" value="NZ_CP101620.1"/>
</dbReference>
<sequence length="142" mass="16900">MLICISLCSNYENYHQIVYTIPLSFFHFVLTIAVSLTEVYFLIDTIKDDMKIQTMILTRLTWKEYEKVMIQRIGLTIMILYLSQIIIPFLFYGFCDMKIITFFSIVLSVVSISAFLMDMYFLNHYAILIIFIIQIFMKFLFS</sequence>
<keyword evidence="1" id="KW-0472">Membrane</keyword>
<feature type="transmembrane region" description="Helical" evidence="1">
    <location>
        <begin position="73"/>
        <end position="93"/>
    </location>
</feature>
<organism evidence="2 3">
    <name type="scientific">Allocoprobacillus halotolerans</name>
    <dbReference type="NCBI Taxonomy" id="2944914"/>
    <lineage>
        <taxon>Bacteria</taxon>
        <taxon>Bacillati</taxon>
        <taxon>Bacillota</taxon>
        <taxon>Erysipelotrichia</taxon>
        <taxon>Erysipelotrichales</taxon>
        <taxon>Erysipelotrichaceae</taxon>
        <taxon>Allocoprobacillus</taxon>
    </lineage>
</organism>
<feature type="transmembrane region" description="Helical" evidence="1">
    <location>
        <begin position="99"/>
        <end position="117"/>
    </location>
</feature>
<dbReference type="EMBL" id="CP101620">
    <property type="protein sequence ID" value="UTY40236.1"/>
    <property type="molecule type" value="Genomic_DNA"/>
</dbReference>
<proteinExistence type="predicted"/>
<evidence type="ECO:0000313" key="3">
    <source>
        <dbReference type="Proteomes" id="UP001060112"/>
    </source>
</evidence>
<protein>
    <submittedName>
        <fullName evidence="2">Uncharacterized protein</fullName>
    </submittedName>
</protein>
<keyword evidence="3" id="KW-1185">Reference proteome</keyword>
<evidence type="ECO:0000313" key="2">
    <source>
        <dbReference type="EMBL" id="UTY40236.1"/>
    </source>
</evidence>
<dbReference type="Proteomes" id="UP001060112">
    <property type="component" value="Chromosome"/>
</dbReference>